<dbReference type="OrthoDB" id="3627384at2"/>
<gene>
    <name evidence="2" type="ORF">FPZ12_000410</name>
</gene>
<accession>A0A5N0VKI7</accession>
<keyword evidence="3" id="KW-1185">Reference proteome</keyword>
<organism evidence="2 3">
    <name type="scientific">Amycolatopsis acidicola</name>
    <dbReference type="NCBI Taxonomy" id="2596893"/>
    <lineage>
        <taxon>Bacteria</taxon>
        <taxon>Bacillati</taxon>
        <taxon>Actinomycetota</taxon>
        <taxon>Actinomycetes</taxon>
        <taxon>Pseudonocardiales</taxon>
        <taxon>Pseudonocardiaceae</taxon>
        <taxon>Amycolatopsis</taxon>
    </lineage>
</organism>
<sequence>MNGLKAFVALQARLYQFLAHQDEATLQAIASGTVQLKVSAPDEAQAPFDARPHEEAKASRGLMPSDDPLQVAQDLGRLSEHERRAYLNAAGMSVAGLKRVAKFMGLTRYSNLNRTNLVDRLATHGTDHEVDEVKAAPTSATPPEKRLDVDVAAIATRLRETETEEEGTAYLHAEHLDRESLLAVAAELQLTRVNRLSQTELEKRVLKQAIGARRKFAGLRKW</sequence>
<dbReference type="Proteomes" id="UP000319769">
    <property type="component" value="Unassembled WGS sequence"/>
</dbReference>
<reference evidence="2" key="1">
    <citation type="submission" date="2019-09" db="EMBL/GenBank/DDBJ databases">
        <authorList>
            <person name="Teo W.F.A."/>
            <person name="Duangmal K."/>
        </authorList>
    </citation>
    <scope>NUCLEOTIDE SEQUENCE [LARGE SCALE GENOMIC DNA]</scope>
    <source>
        <strain evidence="2">K81G1</strain>
    </source>
</reference>
<evidence type="ECO:0000256" key="1">
    <source>
        <dbReference type="SAM" id="MobiDB-lite"/>
    </source>
</evidence>
<dbReference type="RefSeq" id="WP_144745366.1">
    <property type="nucleotide sequence ID" value="NZ_VMNW02000001.1"/>
</dbReference>
<feature type="region of interest" description="Disordered" evidence="1">
    <location>
        <begin position="45"/>
        <end position="67"/>
    </location>
</feature>
<proteinExistence type="predicted"/>
<evidence type="ECO:0000313" key="2">
    <source>
        <dbReference type="EMBL" id="KAA9166715.1"/>
    </source>
</evidence>
<name>A0A5N0VKI7_9PSEU</name>
<comment type="caution">
    <text evidence="2">The sequence shown here is derived from an EMBL/GenBank/DDBJ whole genome shotgun (WGS) entry which is preliminary data.</text>
</comment>
<dbReference type="EMBL" id="VMNW02000001">
    <property type="protein sequence ID" value="KAA9166715.1"/>
    <property type="molecule type" value="Genomic_DNA"/>
</dbReference>
<evidence type="ECO:0000313" key="3">
    <source>
        <dbReference type="Proteomes" id="UP000319769"/>
    </source>
</evidence>
<protein>
    <submittedName>
        <fullName evidence="2">Uncharacterized protein</fullName>
    </submittedName>
</protein>
<dbReference type="AlphaFoldDB" id="A0A5N0VKI7"/>